<dbReference type="InterPro" id="IPR045169">
    <property type="entry name" value="NO2/SO3_Rdtase_4Fe4S_prot"/>
</dbReference>
<dbReference type="PANTHER" id="PTHR11493">
    <property type="entry name" value="SULFITE REDUCTASE [NADPH] SUBUNIT BETA-RELATED"/>
    <property type="match status" value="1"/>
</dbReference>
<gene>
    <name evidence="2" type="ORF">COCCU_07220</name>
</gene>
<dbReference type="KEGG" id="cok:COCCU_07220"/>
<dbReference type="Pfam" id="PF03460">
    <property type="entry name" value="NIR_SIR_ferr"/>
    <property type="match status" value="1"/>
</dbReference>
<organism evidence="2 3">
    <name type="scientific">Corynebacterium occultum</name>
    <dbReference type="NCBI Taxonomy" id="2675219"/>
    <lineage>
        <taxon>Bacteria</taxon>
        <taxon>Bacillati</taxon>
        <taxon>Actinomycetota</taxon>
        <taxon>Actinomycetes</taxon>
        <taxon>Mycobacteriales</taxon>
        <taxon>Corynebacteriaceae</taxon>
        <taxon>Corynebacterium</taxon>
    </lineage>
</organism>
<dbReference type="AlphaFoldDB" id="A0A6B8WLW1"/>
<evidence type="ECO:0000259" key="1">
    <source>
        <dbReference type="Pfam" id="PF03460"/>
    </source>
</evidence>
<dbReference type="GO" id="GO:0051536">
    <property type="term" value="F:iron-sulfur cluster binding"/>
    <property type="evidence" value="ECO:0007669"/>
    <property type="project" value="InterPro"/>
</dbReference>
<evidence type="ECO:0000313" key="2">
    <source>
        <dbReference type="EMBL" id="QGU07378.1"/>
    </source>
</evidence>
<dbReference type="Proteomes" id="UP000424462">
    <property type="component" value="Chromosome"/>
</dbReference>
<dbReference type="RefSeq" id="WP_197088463.1">
    <property type="nucleotide sequence ID" value="NZ_CP046455.1"/>
</dbReference>
<dbReference type="InterPro" id="IPR036136">
    <property type="entry name" value="Nit/Sulf_reduc_fer-like_dom_sf"/>
</dbReference>
<dbReference type="Gene3D" id="3.90.480.20">
    <property type="match status" value="1"/>
</dbReference>
<accession>A0A6B8WLW1</accession>
<sequence length="338" mass="35394">MNTPADLTYQAADGHVGRLRLAGGQVAPGTWARIAELAELGDGRIHLTTRGNLRVRGIRNPEAFNTAAQAAGFRSGASLIASPLARLQNVIGQVEEIATTAALAGILLGIDDGGGDILSQRPDLGLQLDQPRENARLIRQGEVSEVSLPLAQALVALRNACGEVDGRQLPTTAGSLPEPPVGWTPKPPSGWTPEPLVGWIPETDGSVTLAAGLKFGVLEARVAQMLDVIEADTTVTPWQGLLIHGLSESIADQVLRVLAPLGLIFNAESPWLRVSACIAAPGCRHALSEVRSDAAQAAASGIPARLHFVGCSRNCGRPKGPHTLYQATGEGEYEVIEG</sequence>
<dbReference type="GO" id="GO:0020037">
    <property type="term" value="F:heme binding"/>
    <property type="evidence" value="ECO:0007669"/>
    <property type="project" value="InterPro"/>
</dbReference>
<dbReference type="PANTHER" id="PTHR11493:SF54">
    <property type="entry name" value="ANAEROBIC SULFITE REDUCTASE SUBUNIT C"/>
    <property type="match status" value="1"/>
</dbReference>
<dbReference type="SUPFAM" id="SSF55124">
    <property type="entry name" value="Nitrite/Sulfite reductase N-terminal domain-like"/>
    <property type="match status" value="2"/>
</dbReference>
<keyword evidence="3" id="KW-1185">Reference proteome</keyword>
<protein>
    <submittedName>
        <fullName evidence="2">Ferredoxin-nitrite reductase</fullName>
    </submittedName>
</protein>
<dbReference type="EMBL" id="CP046455">
    <property type="protein sequence ID" value="QGU07378.1"/>
    <property type="molecule type" value="Genomic_DNA"/>
</dbReference>
<dbReference type="InterPro" id="IPR005117">
    <property type="entry name" value="NiRdtase/SiRdtase_haem-b_fer"/>
</dbReference>
<name>A0A6B8WLW1_9CORY</name>
<reference evidence="2 3" key="1">
    <citation type="submission" date="2019-11" db="EMBL/GenBank/DDBJ databases">
        <title>Complete genome sequence of Corynebacterium kalinowskii 1959, a novel Corynebacterium species isolated from soil of a small paddock in Vilsendorf, Germany.</title>
        <authorList>
            <person name="Schaffert L."/>
            <person name="Ruwe M."/>
            <person name="Milse J."/>
            <person name="Hanuschka K."/>
            <person name="Ortseifen V."/>
            <person name="Droste J."/>
            <person name="Brandt D."/>
            <person name="Schlueter L."/>
            <person name="Kutter Y."/>
            <person name="Vinke S."/>
            <person name="Viehoefer P."/>
            <person name="Jacob L."/>
            <person name="Luebke N.-C."/>
            <person name="Schulte-Berndt E."/>
            <person name="Hain C."/>
            <person name="Linder M."/>
            <person name="Schmidt P."/>
            <person name="Wollenschlaeger L."/>
            <person name="Luttermann T."/>
            <person name="Thieme E."/>
            <person name="Hassa J."/>
            <person name="Haak M."/>
            <person name="Wittchen M."/>
            <person name="Mentz A."/>
            <person name="Persicke M."/>
            <person name="Busche T."/>
            <person name="Ruckert C."/>
        </authorList>
    </citation>
    <scope>NUCLEOTIDE SEQUENCE [LARGE SCALE GENOMIC DNA]</scope>
    <source>
        <strain evidence="2 3">2039</strain>
    </source>
</reference>
<proteinExistence type="predicted"/>
<dbReference type="GO" id="GO:0016491">
    <property type="term" value="F:oxidoreductase activity"/>
    <property type="evidence" value="ECO:0007669"/>
    <property type="project" value="InterPro"/>
</dbReference>
<feature type="domain" description="Nitrite/Sulfite reductase ferredoxin-like" evidence="1">
    <location>
        <begin position="13"/>
        <end position="59"/>
    </location>
</feature>
<evidence type="ECO:0000313" key="3">
    <source>
        <dbReference type="Proteomes" id="UP000424462"/>
    </source>
</evidence>